<organism evidence="2 3">
    <name type="scientific">Trichomonas vaginalis (strain ATCC PRA-98 / G3)</name>
    <dbReference type="NCBI Taxonomy" id="412133"/>
    <lineage>
        <taxon>Eukaryota</taxon>
        <taxon>Metamonada</taxon>
        <taxon>Parabasalia</taxon>
        <taxon>Trichomonadida</taxon>
        <taxon>Trichomonadidae</taxon>
        <taxon>Trichomonas</taxon>
    </lineage>
</organism>
<dbReference type="EMBL" id="DS113249">
    <property type="protein sequence ID" value="EAY15898.1"/>
    <property type="molecule type" value="Genomic_DNA"/>
</dbReference>
<name>A2DUK7_TRIV3</name>
<dbReference type="KEGG" id="tva:4773905"/>
<dbReference type="SMR" id="A2DUK7"/>
<gene>
    <name evidence="2" type="ORF">TVAG_165260</name>
</gene>
<dbReference type="RefSeq" id="XP_001328121.1">
    <property type="nucleotide sequence ID" value="XM_001328086.1"/>
</dbReference>
<dbReference type="VEuPathDB" id="TrichDB:TVAG_165260"/>
<keyword evidence="3" id="KW-1185">Reference proteome</keyword>
<sequence length="160" mass="18862">MQTAVSDQNVNIIPLISIVEPNSNTSNNPRFSKVPNSSRNPIKNYQIDVLQASIRKNFESVHDSEVLKARAALYKRFYQEDRMKEFERRRENIMRQRSMPKRFIDNHMLEKVVSRRRLDVQMAQKNNNSDSLPPFSPRAPLPHDPGRWVPPNKHVYYWGC</sequence>
<reference evidence="2" key="2">
    <citation type="journal article" date="2007" name="Science">
        <title>Draft genome sequence of the sexually transmitted pathogen Trichomonas vaginalis.</title>
        <authorList>
            <person name="Carlton J.M."/>
            <person name="Hirt R.P."/>
            <person name="Silva J.C."/>
            <person name="Delcher A.L."/>
            <person name="Schatz M."/>
            <person name="Zhao Q."/>
            <person name="Wortman J.R."/>
            <person name="Bidwell S.L."/>
            <person name="Alsmark U.C.M."/>
            <person name="Besteiro S."/>
            <person name="Sicheritz-Ponten T."/>
            <person name="Noel C.J."/>
            <person name="Dacks J.B."/>
            <person name="Foster P.G."/>
            <person name="Simillion C."/>
            <person name="Van de Peer Y."/>
            <person name="Miranda-Saavedra D."/>
            <person name="Barton G.J."/>
            <person name="Westrop G.D."/>
            <person name="Mueller S."/>
            <person name="Dessi D."/>
            <person name="Fiori P.L."/>
            <person name="Ren Q."/>
            <person name="Paulsen I."/>
            <person name="Zhang H."/>
            <person name="Bastida-Corcuera F.D."/>
            <person name="Simoes-Barbosa A."/>
            <person name="Brown M.T."/>
            <person name="Hayes R.D."/>
            <person name="Mukherjee M."/>
            <person name="Okumura C.Y."/>
            <person name="Schneider R."/>
            <person name="Smith A.J."/>
            <person name="Vanacova S."/>
            <person name="Villalvazo M."/>
            <person name="Haas B.J."/>
            <person name="Pertea M."/>
            <person name="Feldblyum T.V."/>
            <person name="Utterback T.R."/>
            <person name="Shu C.L."/>
            <person name="Osoegawa K."/>
            <person name="de Jong P.J."/>
            <person name="Hrdy I."/>
            <person name="Horvathova L."/>
            <person name="Zubacova Z."/>
            <person name="Dolezal P."/>
            <person name="Malik S.B."/>
            <person name="Logsdon J.M. Jr."/>
            <person name="Henze K."/>
            <person name="Gupta A."/>
            <person name="Wang C.C."/>
            <person name="Dunne R.L."/>
            <person name="Upcroft J.A."/>
            <person name="Upcroft P."/>
            <person name="White O."/>
            <person name="Salzberg S.L."/>
            <person name="Tang P."/>
            <person name="Chiu C.-H."/>
            <person name="Lee Y.-S."/>
            <person name="Embley T.M."/>
            <person name="Coombs G.H."/>
            <person name="Mottram J.C."/>
            <person name="Tachezy J."/>
            <person name="Fraser-Liggett C.M."/>
            <person name="Johnson P.J."/>
        </authorList>
    </citation>
    <scope>NUCLEOTIDE SEQUENCE [LARGE SCALE GENOMIC DNA]</scope>
    <source>
        <strain evidence="2">G3</strain>
    </source>
</reference>
<proteinExistence type="predicted"/>
<protein>
    <submittedName>
        <fullName evidence="2">Uncharacterized protein</fullName>
    </submittedName>
</protein>
<evidence type="ECO:0000256" key="1">
    <source>
        <dbReference type="SAM" id="MobiDB-lite"/>
    </source>
</evidence>
<feature type="compositionally biased region" description="Pro residues" evidence="1">
    <location>
        <begin position="134"/>
        <end position="143"/>
    </location>
</feature>
<dbReference type="InParanoid" id="A2DUK7"/>
<dbReference type="Proteomes" id="UP000001542">
    <property type="component" value="Unassembled WGS sequence"/>
</dbReference>
<accession>A2DUK7</accession>
<evidence type="ECO:0000313" key="3">
    <source>
        <dbReference type="Proteomes" id="UP000001542"/>
    </source>
</evidence>
<reference evidence="2" key="1">
    <citation type="submission" date="2006-10" db="EMBL/GenBank/DDBJ databases">
        <authorList>
            <person name="Amadeo P."/>
            <person name="Zhao Q."/>
            <person name="Wortman J."/>
            <person name="Fraser-Liggett C."/>
            <person name="Carlton J."/>
        </authorList>
    </citation>
    <scope>NUCLEOTIDE SEQUENCE</scope>
    <source>
        <strain evidence="2">G3</strain>
    </source>
</reference>
<dbReference type="VEuPathDB" id="TrichDB:TVAGG3_0663010"/>
<dbReference type="AlphaFoldDB" id="A2DUK7"/>
<feature type="region of interest" description="Disordered" evidence="1">
    <location>
        <begin position="125"/>
        <end position="146"/>
    </location>
</feature>
<evidence type="ECO:0000313" key="2">
    <source>
        <dbReference type="EMBL" id="EAY15898.1"/>
    </source>
</evidence>